<evidence type="ECO:0000313" key="5">
    <source>
        <dbReference type="EMBL" id="EJF81433.1"/>
    </source>
</evidence>
<evidence type="ECO:0000313" key="6">
    <source>
        <dbReference type="Proteomes" id="UP000008947"/>
    </source>
</evidence>
<evidence type="ECO:0000259" key="4">
    <source>
        <dbReference type="Pfam" id="PF00456"/>
    </source>
</evidence>
<protein>
    <recommendedName>
        <fullName evidence="4">Transketolase N-terminal domain-containing protein</fullName>
    </recommendedName>
</protein>
<dbReference type="Gene3D" id="3.40.50.970">
    <property type="match status" value="1"/>
</dbReference>
<reference evidence="5 6" key="1">
    <citation type="submission" date="2012-03" db="EMBL/GenBank/DDBJ databases">
        <title>The Genome Sequence of Bartonella washoensis Sb944nv.</title>
        <authorList>
            <consortium name="The Broad Institute Genome Sequencing Platform"/>
            <consortium name="The Broad Institute Genome Sequencing Center for Infectious Disease"/>
            <person name="Feldgarden M."/>
            <person name="Kirby J."/>
            <person name="Kosoy M."/>
            <person name="Birtles R."/>
            <person name="Probert W.S."/>
            <person name="Chiaraviglio L."/>
            <person name="Young S.K."/>
            <person name="Zeng Q."/>
            <person name="Gargeya S."/>
            <person name="Fitzgerald M."/>
            <person name="Haas B."/>
            <person name="Abouelleil A."/>
            <person name="Alvarado L."/>
            <person name="Arachchi H.M."/>
            <person name="Berlin A."/>
            <person name="Chapman S.B."/>
            <person name="Gearin G."/>
            <person name="Goldberg J."/>
            <person name="Griggs A."/>
            <person name="Gujja S."/>
            <person name="Hansen M."/>
            <person name="Heiman D."/>
            <person name="Howarth C."/>
            <person name="Larimer J."/>
            <person name="Lui A."/>
            <person name="MacDonald P.J.P."/>
            <person name="McCowen C."/>
            <person name="Montmayeur A."/>
            <person name="Murphy C."/>
            <person name="Neiman D."/>
            <person name="Pearson M."/>
            <person name="Priest M."/>
            <person name="Roberts A."/>
            <person name="Saif S."/>
            <person name="Shea T."/>
            <person name="Sisk P."/>
            <person name="Stolte C."/>
            <person name="Sykes S."/>
            <person name="Wortman J."/>
            <person name="Nusbaum C."/>
            <person name="Birren B."/>
        </authorList>
    </citation>
    <scope>NUCLEOTIDE SEQUENCE [LARGE SCALE GENOMIC DNA]</scope>
    <source>
        <strain evidence="5 6">Sb944nv</strain>
    </source>
</reference>
<dbReference type="PANTHER" id="PTHR47514">
    <property type="entry name" value="TRANSKETOLASE N-TERMINAL SECTION-RELATED"/>
    <property type="match status" value="1"/>
</dbReference>
<dbReference type="InterPro" id="IPR005474">
    <property type="entry name" value="Transketolase_N"/>
</dbReference>
<dbReference type="AlphaFoldDB" id="J0Z211"/>
<dbReference type="Pfam" id="PF00456">
    <property type="entry name" value="Transketolase_N"/>
    <property type="match status" value="1"/>
</dbReference>
<comment type="cofactor">
    <cofactor evidence="1">
        <name>thiamine diphosphate</name>
        <dbReference type="ChEBI" id="CHEBI:58937"/>
    </cofactor>
</comment>
<dbReference type="EMBL" id="AILU01000003">
    <property type="protein sequence ID" value="EJF81433.1"/>
    <property type="molecule type" value="Genomic_DNA"/>
</dbReference>
<dbReference type="Proteomes" id="UP000008947">
    <property type="component" value="Unassembled WGS sequence"/>
</dbReference>
<dbReference type="HOGENOM" id="CLU_2204855_0_0_5"/>
<comment type="similarity">
    <text evidence="2">Belongs to the transketolase family.</text>
</comment>
<dbReference type="InterPro" id="IPR029061">
    <property type="entry name" value="THDP-binding"/>
</dbReference>
<dbReference type="eggNOG" id="COG3959">
    <property type="taxonomic scope" value="Bacteria"/>
</dbReference>
<evidence type="ECO:0000256" key="3">
    <source>
        <dbReference type="ARBA" id="ARBA00023052"/>
    </source>
</evidence>
<keyword evidence="6" id="KW-1185">Reference proteome</keyword>
<proteinExistence type="inferred from homology"/>
<gene>
    <name evidence="5" type="ORF">MCQ_00131</name>
</gene>
<organism evidence="5 6">
    <name type="scientific">Candidatus Bartonella washoeensis Sb944nv</name>
    <dbReference type="NCBI Taxonomy" id="1094563"/>
    <lineage>
        <taxon>Bacteria</taxon>
        <taxon>Pseudomonadati</taxon>
        <taxon>Pseudomonadota</taxon>
        <taxon>Alphaproteobacteria</taxon>
        <taxon>Hyphomicrobiales</taxon>
        <taxon>Bartonellaceae</taxon>
        <taxon>Bartonella</taxon>
    </lineage>
</organism>
<dbReference type="SUPFAM" id="SSF52518">
    <property type="entry name" value="Thiamin diphosphate-binding fold (THDP-binding)"/>
    <property type="match status" value="1"/>
</dbReference>
<evidence type="ECO:0000256" key="2">
    <source>
        <dbReference type="ARBA" id="ARBA00007131"/>
    </source>
</evidence>
<keyword evidence="3" id="KW-0786">Thiamine pyrophosphate</keyword>
<sequence length="116" mass="13334">MAYTSNKADTVNAIYALRLRLKILDFIRKAKSGHTAGNLSCIDLIYVLYKYILRISLTLLHDSNRDRYIQSKGHAVEALYIVLSEMGYFDPQLLDTYLKFCSKFIGHVTKKVPDIE</sequence>
<comment type="caution">
    <text evidence="5">The sequence shown here is derived from an EMBL/GenBank/DDBJ whole genome shotgun (WGS) entry which is preliminary data.</text>
</comment>
<evidence type="ECO:0000256" key="1">
    <source>
        <dbReference type="ARBA" id="ARBA00001964"/>
    </source>
</evidence>
<feature type="domain" description="Transketolase N-terminal" evidence="4">
    <location>
        <begin position="18"/>
        <end position="108"/>
    </location>
</feature>
<dbReference type="PATRIC" id="fig|1094563.3.peg.140"/>
<dbReference type="PANTHER" id="PTHR47514:SF1">
    <property type="entry name" value="TRANSKETOLASE N-TERMINAL SECTION-RELATED"/>
    <property type="match status" value="1"/>
</dbReference>
<accession>J0Z211</accession>
<name>J0Z211_9HYPH</name>